<dbReference type="InterPro" id="IPR052019">
    <property type="entry name" value="F420H2_bilvrd_red/Heme_oxyg"/>
</dbReference>
<proteinExistence type="predicted"/>
<dbReference type="InterPro" id="IPR012349">
    <property type="entry name" value="Split_barrel_FMN-bd"/>
</dbReference>
<dbReference type="InterPro" id="IPR019967">
    <property type="entry name" value="F420-dep_enz_PPOX_Rv0121"/>
</dbReference>
<dbReference type="SUPFAM" id="SSF50475">
    <property type="entry name" value="FMN-binding split barrel"/>
    <property type="match status" value="1"/>
</dbReference>
<gene>
    <name evidence="3" type="ORF">GCM10010319_05310</name>
</gene>
<comment type="caution">
    <text evidence="3">The sequence shown here is derived from an EMBL/GenBank/DDBJ whole genome shotgun (WGS) entry which is preliminary data.</text>
</comment>
<evidence type="ECO:0000313" key="3">
    <source>
        <dbReference type="EMBL" id="GAA0332294.1"/>
    </source>
</evidence>
<dbReference type="NCBIfam" id="TIGR03668">
    <property type="entry name" value="Rv0121_F420"/>
    <property type="match status" value="1"/>
</dbReference>
<keyword evidence="1" id="KW-0560">Oxidoreductase</keyword>
<keyword evidence="4" id="KW-1185">Reference proteome</keyword>
<feature type="domain" description="Pyridoxamine 5'-phosphate oxidase N-terminal" evidence="2">
    <location>
        <begin position="6"/>
        <end position="135"/>
    </location>
</feature>
<organism evidence="3 4">
    <name type="scientific">Streptomyces blastmyceticus</name>
    <dbReference type="NCBI Taxonomy" id="68180"/>
    <lineage>
        <taxon>Bacteria</taxon>
        <taxon>Bacillati</taxon>
        <taxon>Actinomycetota</taxon>
        <taxon>Actinomycetes</taxon>
        <taxon>Kitasatosporales</taxon>
        <taxon>Streptomycetaceae</taxon>
        <taxon>Streptomyces</taxon>
    </lineage>
</organism>
<dbReference type="EMBL" id="BAAABW010000002">
    <property type="protein sequence ID" value="GAA0332294.1"/>
    <property type="molecule type" value="Genomic_DNA"/>
</dbReference>
<name>A0ABP3G2A5_9ACTN</name>
<sequence>MQLASAEARRRFEESPVARLATADVTGRPHVVPIAFALGENLLYFAVDHKPKTTQSLSRLRNIRQNPQVSVLVDHYAADWTTLWWARADGRAEIWTDPAQRHVPVTLLREKYPQYADHPPEGPVVAVEVTRWSGWSGRTQP</sequence>
<dbReference type="PANTHER" id="PTHR35176">
    <property type="entry name" value="HEME OXYGENASE HI_0854-RELATED"/>
    <property type="match status" value="1"/>
</dbReference>
<accession>A0ABP3G2A5</accession>
<protein>
    <submittedName>
        <fullName evidence="3">TIGR03668 family PPOX class F420-dependent oxidoreductase</fullName>
    </submittedName>
</protein>
<reference evidence="4" key="1">
    <citation type="journal article" date="2019" name="Int. J. Syst. Evol. Microbiol.">
        <title>The Global Catalogue of Microorganisms (GCM) 10K type strain sequencing project: providing services to taxonomists for standard genome sequencing and annotation.</title>
        <authorList>
            <consortium name="The Broad Institute Genomics Platform"/>
            <consortium name="The Broad Institute Genome Sequencing Center for Infectious Disease"/>
            <person name="Wu L."/>
            <person name="Ma J."/>
        </authorList>
    </citation>
    <scope>NUCLEOTIDE SEQUENCE [LARGE SCALE GENOMIC DNA]</scope>
    <source>
        <strain evidence="4">JCM 4565</strain>
    </source>
</reference>
<dbReference type="InterPro" id="IPR011576">
    <property type="entry name" value="Pyridox_Oxase_N"/>
</dbReference>
<dbReference type="RefSeq" id="WP_344115614.1">
    <property type="nucleotide sequence ID" value="NZ_BAAABW010000002.1"/>
</dbReference>
<dbReference type="Gene3D" id="2.30.110.10">
    <property type="entry name" value="Electron Transport, Fmn-binding Protein, Chain A"/>
    <property type="match status" value="1"/>
</dbReference>
<evidence type="ECO:0000259" key="2">
    <source>
        <dbReference type="Pfam" id="PF01243"/>
    </source>
</evidence>
<dbReference type="Pfam" id="PF01243">
    <property type="entry name" value="PNPOx_N"/>
    <property type="match status" value="1"/>
</dbReference>
<dbReference type="PANTHER" id="PTHR35176:SF2">
    <property type="entry name" value="F420H(2)-DEPENDENT REDUCTASE RV1155"/>
    <property type="match status" value="1"/>
</dbReference>
<evidence type="ECO:0000313" key="4">
    <source>
        <dbReference type="Proteomes" id="UP001500063"/>
    </source>
</evidence>
<dbReference type="Proteomes" id="UP001500063">
    <property type="component" value="Unassembled WGS sequence"/>
</dbReference>
<evidence type="ECO:0000256" key="1">
    <source>
        <dbReference type="ARBA" id="ARBA00023002"/>
    </source>
</evidence>